<dbReference type="RefSeq" id="WP_109873743.1">
    <property type="nucleotide sequence ID" value="NZ_QGNA01000009.1"/>
</dbReference>
<gene>
    <name evidence="2" type="ORF">DFH01_27545</name>
</gene>
<dbReference type="InterPro" id="IPR019587">
    <property type="entry name" value="Polyketide_cyclase/dehydratase"/>
</dbReference>
<dbReference type="Proteomes" id="UP000245765">
    <property type="component" value="Unassembled WGS sequence"/>
</dbReference>
<feature type="region of interest" description="Disordered" evidence="1">
    <location>
        <begin position="150"/>
        <end position="177"/>
    </location>
</feature>
<proteinExistence type="predicted"/>
<name>A0A317F6B6_9PROT</name>
<dbReference type="EMBL" id="QGNA01000009">
    <property type="protein sequence ID" value="PWS34082.1"/>
    <property type="molecule type" value="Genomic_DNA"/>
</dbReference>
<dbReference type="AlphaFoldDB" id="A0A317F6B6"/>
<evidence type="ECO:0000256" key="1">
    <source>
        <dbReference type="SAM" id="MobiDB-lite"/>
    </source>
</evidence>
<accession>A0A317F6B6</accession>
<dbReference type="Gene3D" id="3.30.530.20">
    <property type="match status" value="1"/>
</dbReference>
<organism evidence="2 3">
    <name type="scientific">Falsiroseomonas bella</name>
    <dbReference type="NCBI Taxonomy" id="2184016"/>
    <lineage>
        <taxon>Bacteria</taxon>
        <taxon>Pseudomonadati</taxon>
        <taxon>Pseudomonadota</taxon>
        <taxon>Alphaproteobacteria</taxon>
        <taxon>Acetobacterales</taxon>
        <taxon>Roseomonadaceae</taxon>
        <taxon>Falsiroseomonas</taxon>
    </lineage>
</organism>
<evidence type="ECO:0000313" key="3">
    <source>
        <dbReference type="Proteomes" id="UP000245765"/>
    </source>
</evidence>
<comment type="caution">
    <text evidence="2">The sequence shown here is derived from an EMBL/GenBank/DDBJ whole genome shotgun (WGS) entry which is preliminary data.</text>
</comment>
<dbReference type="InterPro" id="IPR023393">
    <property type="entry name" value="START-like_dom_sf"/>
</dbReference>
<sequence>MADHHARIIIAAPAAEVFAFIANPMNLPRWQPSLREAFREDEARIRVIGGGVGAQGVAAHARFLVEHEARRLCWAAEAGIGCAGDVTVTETPDGAEVALELRLGPRAERPEAVRRWTGDAALDIAAAMQASLEAVRRHCEGAVQGVTLVSGGTQSDPSTAPLRDSRAYGTSVEPDRG</sequence>
<reference evidence="3" key="1">
    <citation type="submission" date="2018-05" db="EMBL/GenBank/DDBJ databases">
        <authorList>
            <person name="Du Z."/>
            <person name="Wang X."/>
        </authorList>
    </citation>
    <scope>NUCLEOTIDE SEQUENCE [LARGE SCALE GENOMIC DNA]</scope>
    <source>
        <strain evidence="3">CQN31</strain>
    </source>
</reference>
<dbReference type="Pfam" id="PF10604">
    <property type="entry name" value="Polyketide_cyc2"/>
    <property type="match status" value="1"/>
</dbReference>
<evidence type="ECO:0008006" key="4">
    <source>
        <dbReference type="Google" id="ProtNLM"/>
    </source>
</evidence>
<protein>
    <recommendedName>
        <fullName evidence="4">SRPBCC family protein</fullName>
    </recommendedName>
</protein>
<keyword evidence="3" id="KW-1185">Reference proteome</keyword>
<evidence type="ECO:0000313" key="2">
    <source>
        <dbReference type="EMBL" id="PWS34082.1"/>
    </source>
</evidence>
<dbReference type="SUPFAM" id="SSF55961">
    <property type="entry name" value="Bet v1-like"/>
    <property type="match status" value="1"/>
</dbReference>